<sequence length="196" mass="21258">MSMMLSSCTLLSMAPPQSASGKFSPAALQLRTKQPAASSLAIALPRAATYKVGRAPRLVCHALAYDIPPNALLVHPSVGDDNTWKIDAKHKDHITLEFKVGDKTNENNLEVTTTKDQALNVWLVIKYKGDGSDGSLATSLDARLLMPPGYDGKKGMKAEILPDGWLHVVIAKPKQETDTENIKVTKLNPNQSSDDR</sequence>
<evidence type="ECO:0000313" key="3">
    <source>
        <dbReference type="Proteomes" id="UP001497457"/>
    </source>
</evidence>
<feature type="region of interest" description="Disordered" evidence="1">
    <location>
        <begin position="177"/>
        <end position="196"/>
    </location>
</feature>
<feature type="compositionally biased region" description="Polar residues" evidence="1">
    <location>
        <begin position="187"/>
        <end position="196"/>
    </location>
</feature>
<name>A0ABC9GG42_9POAL</name>
<proteinExistence type="predicted"/>
<accession>A0ABC9GG42</accession>
<dbReference type="Proteomes" id="UP001497457">
    <property type="component" value="Chromosome 9rd"/>
</dbReference>
<dbReference type="AlphaFoldDB" id="A0ABC9GG42"/>
<reference evidence="3" key="1">
    <citation type="submission" date="2024-06" db="EMBL/GenBank/DDBJ databases">
        <authorList>
            <person name="Ryan C."/>
        </authorList>
    </citation>
    <scope>NUCLEOTIDE SEQUENCE [LARGE SCALE GENOMIC DNA]</scope>
</reference>
<protein>
    <recommendedName>
        <fullName evidence="4">SHSP domain-containing protein</fullName>
    </recommendedName>
</protein>
<keyword evidence="3" id="KW-1185">Reference proteome</keyword>
<gene>
    <name evidence="2" type="ORF">URODEC1_LOCUS115073</name>
</gene>
<evidence type="ECO:0008006" key="4">
    <source>
        <dbReference type="Google" id="ProtNLM"/>
    </source>
</evidence>
<dbReference type="EMBL" id="OZ075119">
    <property type="protein sequence ID" value="CAL5092781.1"/>
    <property type="molecule type" value="Genomic_DNA"/>
</dbReference>
<reference evidence="2 3" key="2">
    <citation type="submission" date="2024-10" db="EMBL/GenBank/DDBJ databases">
        <authorList>
            <person name="Ryan C."/>
        </authorList>
    </citation>
    <scope>NUCLEOTIDE SEQUENCE [LARGE SCALE GENOMIC DNA]</scope>
</reference>
<evidence type="ECO:0000313" key="2">
    <source>
        <dbReference type="EMBL" id="CAL5092781.1"/>
    </source>
</evidence>
<evidence type="ECO:0000256" key="1">
    <source>
        <dbReference type="SAM" id="MobiDB-lite"/>
    </source>
</evidence>
<organism evidence="2 3">
    <name type="scientific">Urochloa decumbens</name>
    <dbReference type="NCBI Taxonomy" id="240449"/>
    <lineage>
        <taxon>Eukaryota</taxon>
        <taxon>Viridiplantae</taxon>
        <taxon>Streptophyta</taxon>
        <taxon>Embryophyta</taxon>
        <taxon>Tracheophyta</taxon>
        <taxon>Spermatophyta</taxon>
        <taxon>Magnoliopsida</taxon>
        <taxon>Liliopsida</taxon>
        <taxon>Poales</taxon>
        <taxon>Poaceae</taxon>
        <taxon>PACMAD clade</taxon>
        <taxon>Panicoideae</taxon>
        <taxon>Panicodae</taxon>
        <taxon>Paniceae</taxon>
        <taxon>Melinidinae</taxon>
        <taxon>Urochloa</taxon>
    </lineage>
</organism>